<gene>
    <name evidence="1" type="ORF">ACFQZJ_05270</name>
</gene>
<proteinExistence type="predicted"/>
<name>A0ABW3B2N5_9FLAO</name>
<dbReference type="Proteomes" id="UP001597012">
    <property type="component" value="Unassembled WGS sequence"/>
</dbReference>
<organism evidence="1 2">
    <name type="scientific">Maribacter chungangensis</name>
    <dbReference type="NCBI Taxonomy" id="1069117"/>
    <lineage>
        <taxon>Bacteria</taxon>
        <taxon>Pseudomonadati</taxon>
        <taxon>Bacteroidota</taxon>
        <taxon>Flavobacteriia</taxon>
        <taxon>Flavobacteriales</taxon>
        <taxon>Flavobacteriaceae</taxon>
        <taxon>Maribacter</taxon>
    </lineage>
</organism>
<evidence type="ECO:0000313" key="1">
    <source>
        <dbReference type="EMBL" id="MFD0796859.1"/>
    </source>
</evidence>
<accession>A0ABW3B2N5</accession>
<dbReference type="SUPFAM" id="SSF48452">
    <property type="entry name" value="TPR-like"/>
    <property type="match status" value="1"/>
</dbReference>
<sequence length="568" mass="61983">MKKIIKNITIALLVGGFITSCETTDLDQRVSPNDLSTDQADPNLLLNAIQLAYGTNQDTFSDEAAEYTRIDYFNGRVYFNAIPSSTLDGAWGRIYSSDVNGVGDLVDIGILTNLQALEAIDATTDVDYSFHIGVAKTLYAHSLFQMVDFIGLAAFSEAGQPTEFPAPRLDSGEAVYAAAFQLLDEAEVLLEAAPESQGAVDIFYNEDTTKWVKLINTIRLRSYKNTGNVSAFNAVIAADNFITDSEDDFQLRYGTSELQPDSRHPDYADDYTPSGANIYQSNWLMETMLENDDPRIRYYFYRQANGTPGALDIDGVPVPPNQEDLSCSIEVPPQHYLDGGFTYCSVNNGYWGRSHGNDEGGPPDSFKRTAVGVYPAGGLFDSSAFDADSGLTDGVGLGKGGGGAGIEPIILSSYVDFWRGEMGSDEDKATFLRSGLEKSIEKVQSFGVLDGSADLSLAPTEAEVTTYIDGIVAEFNAATGDDKQNIFAEQYFVTLYGGATESYNYYRKTGYPTTLTPNWELNPGPFPRTLLLPQNEVITNPNLTQRTDLNTQVFWDTNPASPAFPPAN</sequence>
<protein>
    <submittedName>
        <fullName evidence="1">SusD/RagB family nutrient-binding outer membrane lipoprotein</fullName>
    </submittedName>
</protein>
<dbReference type="InterPro" id="IPR011990">
    <property type="entry name" value="TPR-like_helical_dom_sf"/>
</dbReference>
<dbReference type="PROSITE" id="PS51257">
    <property type="entry name" value="PROKAR_LIPOPROTEIN"/>
    <property type="match status" value="1"/>
</dbReference>
<evidence type="ECO:0000313" key="2">
    <source>
        <dbReference type="Proteomes" id="UP001597012"/>
    </source>
</evidence>
<reference evidence="2" key="1">
    <citation type="journal article" date="2019" name="Int. J. Syst. Evol. Microbiol.">
        <title>The Global Catalogue of Microorganisms (GCM) 10K type strain sequencing project: providing services to taxonomists for standard genome sequencing and annotation.</title>
        <authorList>
            <consortium name="The Broad Institute Genomics Platform"/>
            <consortium name="The Broad Institute Genome Sequencing Center for Infectious Disease"/>
            <person name="Wu L."/>
            <person name="Ma J."/>
        </authorList>
    </citation>
    <scope>NUCLEOTIDE SEQUENCE [LARGE SCALE GENOMIC DNA]</scope>
    <source>
        <strain evidence="2">CCUG 61948</strain>
    </source>
</reference>
<dbReference type="Gene3D" id="1.25.40.390">
    <property type="match status" value="2"/>
</dbReference>
<dbReference type="EMBL" id="JBHTHY010000003">
    <property type="protein sequence ID" value="MFD0796859.1"/>
    <property type="molecule type" value="Genomic_DNA"/>
</dbReference>
<dbReference type="RefSeq" id="WP_379932810.1">
    <property type="nucleotide sequence ID" value="NZ_JBHTHY010000003.1"/>
</dbReference>
<dbReference type="Pfam" id="PF12771">
    <property type="entry name" value="SusD-like_2"/>
    <property type="match status" value="1"/>
</dbReference>
<keyword evidence="1" id="KW-0449">Lipoprotein</keyword>
<keyword evidence="2" id="KW-1185">Reference proteome</keyword>
<dbReference type="InterPro" id="IPR041662">
    <property type="entry name" value="SusD-like_2"/>
</dbReference>
<comment type="caution">
    <text evidence="1">The sequence shown here is derived from an EMBL/GenBank/DDBJ whole genome shotgun (WGS) entry which is preliminary data.</text>
</comment>